<dbReference type="OrthoDB" id="2013475at2759"/>
<feature type="compositionally biased region" description="Acidic residues" evidence="1">
    <location>
        <begin position="238"/>
        <end position="255"/>
    </location>
</feature>
<dbReference type="PANTHER" id="PTHR32166">
    <property type="entry name" value="OSJNBA0013A04.12 PROTEIN"/>
    <property type="match status" value="1"/>
</dbReference>
<accession>A0A371GPN7</accession>
<dbReference type="EMBL" id="QJKJ01004893">
    <property type="protein sequence ID" value="RDX92313.1"/>
    <property type="molecule type" value="Genomic_DNA"/>
</dbReference>
<proteinExistence type="predicted"/>
<dbReference type="AlphaFoldDB" id="A0A371GPN7"/>
<evidence type="ECO:0000313" key="3">
    <source>
        <dbReference type="Proteomes" id="UP000257109"/>
    </source>
</evidence>
<dbReference type="Proteomes" id="UP000257109">
    <property type="component" value="Unassembled WGS sequence"/>
</dbReference>
<feature type="region of interest" description="Disordered" evidence="1">
    <location>
        <begin position="229"/>
        <end position="275"/>
    </location>
</feature>
<evidence type="ECO:0000256" key="1">
    <source>
        <dbReference type="SAM" id="MobiDB-lite"/>
    </source>
</evidence>
<gene>
    <name evidence="2" type="ORF">CR513_25571</name>
</gene>
<dbReference type="PANTHER" id="PTHR32166:SF74">
    <property type="entry name" value="OS05G0256350 PROTEIN"/>
    <property type="match status" value="1"/>
</dbReference>
<organism evidence="2 3">
    <name type="scientific">Mucuna pruriens</name>
    <name type="common">Velvet bean</name>
    <name type="synonym">Dolichos pruriens</name>
    <dbReference type="NCBI Taxonomy" id="157652"/>
    <lineage>
        <taxon>Eukaryota</taxon>
        <taxon>Viridiplantae</taxon>
        <taxon>Streptophyta</taxon>
        <taxon>Embryophyta</taxon>
        <taxon>Tracheophyta</taxon>
        <taxon>Spermatophyta</taxon>
        <taxon>Magnoliopsida</taxon>
        <taxon>eudicotyledons</taxon>
        <taxon>Gunneridae</taxon>
        <taxon>Pentapetalae</taxon>
        <taxon>rosids</taxon>
        <taxon>fabids</taxon>
        <taxon>Fabales</taxon>
        <taxon>Fabaceae</taxon>
        <taxon>Papilionoideae</taxon>
        <taxon>50 kb inversion clade</taxon>
        <taxon>NPAAA clade</taxon>
        <taxon>indigoferoid/millettioid clade</taxon>
        <taxon>Phaseoleae</taxon>
        <taxon>Mucuna</taxon>
    </lineage>
</organism>
<feature type="non-terminal residue" evidence="2">
    <location>
        <position position="1"/>
    </location>
</feature>
<protein>
    <submittedName>
        <fullName evidence="2">Uncharacterized protein</fullName>
    </submittedName>
</protein>
<reference evidence="2" key="1">
    <citation type="submission" date="2018-05" db="EMBL/GenBank/DDBJ databases">
        <title>Draft genome of Mucuna pruriens seed.</title>
        <authorList>
            <person name="Nnadi N.E."/>
            <person name="Vos R."/>
            <person name="Hasami M.H."/>
            <person name="Devisetty U.K."/>
            <person name="Aguiy J.C."/>
        </authorList>
    </citation>
    <scope>NUCLEOTIDE SEQUENCE [LARGE SCALE GENOMIC DNA]</scope>
    <source>
        <strain evidence="2">JCA_2017</strain>
    </source>
</reference>
<sequence>MIEAVENYGPHLKPPSYHELRVPLLKQELEYTKDLLKGHEEVESKATKDPKGKKAIDIVLIPSFWNDVVYVQKATGPIVRVLRLVDTEKGFAMSYIYEAMDRAKKAIQNFFNGNEDSIRISLQSLIVVGIANFTTLCMQRVIFSNIEMDCEVLEGFYKYIDRLSENDEFVDHVHNELPIYKRVGACRDAIVIGVSLSMYVASTIGAVEPLKYTRRQTQMQRVTFAFTSRKEKGKGVGEEEDEDESSQDEGEEEDNSSSNRSDEDNDMELQEDENI</sequence>
<keyword evidence="3" id="KW-1185">Reference proteome</keyword>
<comment type="caution">
    <text evidence="2">The sequence shown here is derived from an EMBL/GenBank/DDBJ whole genome shotgun (WGS) entry which is preliminary data.</text>
</comment>
<name>A0A371GPN7_MUCPR</name>
<evidence type="ECO:0000313" key="2">
    <source>
        <dbReference type="EMBL" id="RDX92313.1"/>
    </source>
</evidence>
<feature type="compositionally biased region" description="Acidic residues" evidence="1">
    <location>
        <begin position="263"/>
        <end position="275"/>
    </location>
</feature>